<comment type="similarity">
    <text evidence="1">Belongs to the CoaE family.</text>
</comment>
<dbReference type="EMBL" id="OU895880">
    <property type="protein sequence ID" value="CAG9810106.1"/>
    <property type="molecule type" value="Genomic_DNA"/>
</dbReference>
<sequence>MPYVTKHLTTSVSDNQKKKNWIKKFSIENHQKPSPKMFLVAVTGGIACGKTKVCEVFQKYYDVPVVNADAISREIVEPGKPAWKKIKESFGNEVFNDDETLNREKLGQIIFDNVEKRRILNRITHPVIHFEIYRQIFKYFIRGKNFVVLELPLLFEVNSNLINYIYKIICVVAEEDIQITRLMDRNNLSLTEAKKRIKAQMSLDQKANMSNFVIENSGSQQDMEEQALSIIKILIKSNHHWKLRGIMLASAFSIIAGIAWLLNWKYKFLS</sequence>
<dbReference type="NCBIfam" id="TIGR00152">
    <property type="entry name" value="dephospho-CoA kinase"/>
    <property type="match status" value="1"/>
</dbReference>
<dbReference type="AlphaFoldDB" id="A0A9N9S7D9"/>
<dbReference type="FunFam" id="3.40.50.300:FF:000485">
    <property type="entry name" value="Dephospho-CoA kinase CAB5"/>
    <property type="match status" value="1"/>
</dbReference>
<evidence type="ECO:0000256" key="5">
    <source>
        <dbReference type="SAM" id="Phobius"/>
    </source>
</evidence>
<evidence type="ECO:0000256" key="4">
    <source>
        <dbReference type="ARBA" id="ARBA00044157"/>
    </source>
</evidence>
<keyword evidence="2" id="KW-0547">Nucleotide-binding</keyword>
<dbReference type="OrthoDB" id="247245at2759"/>
<evidence type="ECO:0000256" key="3">
    <source>
        <dbReference type="ARBA" id="ARBA00022840"/>
    </source>
</evidence>
<keyword evidence="7" id="KW-1185">Reference proteome</keyword>
<keyword evidence="5" id="KW-0812">Transmembrane</keyword>
<dbReference type="CDD" id="cd02022">
    <property type="entry name" value="DPCK"/>
    <property type="match status" value="1"/>
</dbReference>
<dbReference type="InterPro" id="IPR001977">
    <property type="entry name" value="Depp_CoAkinase"/>
</dbReference>
<evidence type="ECO:0000256" key="1">
    <source>
        <dbReference type="ARBA" id="ARBA00009018"/>
    </source>
</evidence>
<name>A0A9N9S7D9_9DIPT</name>
<dbReference type="Pfam" id="PF01121">
    <property type="entry name" value="CoaE"/>
    <property type="match status" value="1"/>
</dbReference>
<keyword evidence="5" id="KW-1133">Transmembrane helix</keyword>
<dbReference type="SUPFAM" id="SSF52540">
    <property type="entry name" value="P-loop containing nucleoside triphosphate hydrolases"/>
    <property type="match status" value="1"/>
</dbReference>
<dbReference type="Gene3D" id="3.40.50.300">
    <property type="entry name" value="P-loop containing nucleotide triphosphate hydrolases"/>
    <property type="match status" value="1"/>
</dbReference>
<dbReference type="InterPro" id="IPR027417">
    <property type="entry name" value="P-loop_NTPase"/>
</dbReference>
<keyword evidence="5" id="KW-0472">Membrane</keyword>
<dbReference type="PANTHER" id="PTHR10695:SF46">
    <property type="entry name" value="BIFUNCTIONAL COENZYME A SYNTHASE-RELATED"/>
    <property type="match status" value="1"/>
</dbReference>
<gene>
    <name evidence="6" type="ORF">CHIRRI_LOCUS12923</name>
</gene>
<evidence type="ECO:0000256" key="2">
    <source>
        <dbReference type="ARBA" id="ARBA00022741"/>
    </source>
</evidence>
<evidence type="ECO:0000313" key="6">
    <source>
        <dbReference type="EMBL" id="CAG9810106.1"/>
    </source>
</evidence>
<dbReference type="GO" id="GO:0004140">
    <property type="term" value="F:dephospho-CoA kinase activity"/>
    <property type="evidence" value="ECO:0007669"/>
    <property type="project" value="InterPro"/>
</dbReference>
<dbReference type="HAMAP" id="MF_00376">
    <property type="entry name" value="Dephospho_CoA_kinase"/>
    <property type="match status" value="1"/>
</dbReference>
<feature type="transmembrane region" description="Helical" evidence="5">
    <location>
        <begin position="241"/>
        <end position="262"/>
    </location>
</feature>
<dbReference type="GO" id="GO:0005524">
    <property type="term" value="F:ATP binding"/>
    <property type="evidence" value="ECO:0007669"/>
    <property type="project" value="UniProtKB-KW"/>
</dbReference>
<reference evidence="6" key="1">
    <citation type="submission" date="2022-01" db="EMBL/GenBank/DDBJ databases">
        <authorList>
            <person name="King R."/>
        </authorList>
    </citation>
    <scope>NUCLEOTIDE SEQUENCE</scope>
</reference>
<dbReference type="PROSITE" id="PS51219">
    <property type="entry name" value="DPCK"/>
    <property type="match status" value="1"/>
</dbReference>
<dbReference type="Proteomes" id="UP001153620">
    <property type="component" value="Chromosome 4"/>
</dbReference>
<keyword evidence="3" id="KW-0067">ATP-binding</keyword>
<accession>A0A9N9S7D9</accession>
<proteinExistence type="inferred from homology"/>
<evidence type="ECO:0000313" key="7">
    <source>
        <dbReference type="Proteomes" id="UP001153620"/>
    </source>
</evidence>
<protein>
    <recommendedName>
        <fullName evidence="4">Dephospho-CoA kinase domain-containing protein</fullName>
    </recommendedName>
</protein>
<dbReference type="GO" id="GO:0005737">
    <property type="term" value="C:cytoplasm"/>
    <property type="evidence" value="ECO:0007669"/>
    <property type="project" value="UniProtKB-ARBA"/>
</dbReference>
<organism evidence="6 7">
    <name type="scientific">Chironomus riparius</name>
    <dbReference type="NCBI Taxonomy" id="315576"/>
    <lineage>
        <taxon>Eukaryota</taxon>
        <taxon>Metazoa</taxon>
        <taxon>Ecdysozoa</taxon>
        <taxon>Arthropoda</taxon>
        <taxon>Hexapoda</taxon>
        <taxon>Insecta</taxon>
        <taxon>Pterygota</taxon>
        <taxon>Neoptera</taxon>
        <taxon>Endopterygota</taxon>
        <taxon>Diptera</taxon>
        <taxon>Nematocera</taxon>
        <taxon>Chironomoidea</taxon>
        <taxon>Chironomidae</taxon>
        <taxon>Chironominae</taxon>
        <taxon>Chironomus</taxon>
    </lineage>
</organism>
<dbReference type="GO" id="GO:0015937">
    <property type="term" value="P:coenzyme A biosynthetic process"/>
    <property type="evidence" value="ECO:0007669"/>
    <property type="project" value="InterPro"/>
</dbReference>
<dbReference type="PANTHER" id="PTHR10695">
    <property type="entry name" value="DEPHOSPHO-COA KINASE-RELATED"/>
    <property type="match status" value="1"/>
</dbReference>
<reference evidence="6" key="2">
    <citation type="submission" date="2022-10" db="EMBL/GenBank/DDBJ databases">
        <authorList>
            <consortium name="ENA_rothamsted_submissions"/>
            <consortium name="culmorum"/>
            <person name="King R."/>
        </authorList>
    </citation>
    <scope>NUCLEOTIDE SEQUENCE</scope>
</reference>